<keyword evidence="4 6" id="KW-1133">Transmembrane helix</keyword>
<dbReference type="GO" id="GO:0005886">
    <property type="term" value="C:plasma membrane"/>
    <property type="evidence" value="ECO:0007669"/>
    <property type="project" value="TreeGrafter"/>
</dbReference>
<feature type="transmembrane region" description="Helical" evidence="6">
    <location>
        <begin position="144"/>
        <end position="162"/>
    </location>
</feature>
<comment type="caution">
    <text evidence="7">The sequence shown here is derived from an EMBL/GenBank/DDBJ whole genome shotgun (WGS) entry which is preliminary data.</text>
</comment>
<feature type="transmembrane region" description="Helical" evidence="6">
    <location>
        <begin position="244"/>
        <end position="266"/>
    </location>
</feature>
<name>A0A1F6X4Q9_9BACT</name>
<keyword evidence="5 6" id="KW-0472">Membrane</keyword>
<dbReference type="GO" id="GO:0005384">
    <property type="term" value="F:manganese ion transmembrane transporter activity"/>
    <property type="evidence" value="ECO:0007669"/>
    <property type="project" value="TreeGrafter"/>
</dbReference>
<proteinExistence type="predicted"/>
<dbReference type="PANTHER" id="PTHR11706">
    <property type="entry name" value="SOLUTE CARRIER PROTEIN FAMILY 11 MEMBER"/>
    <property type="match status" value="1"/>
</dbReference>
<evidence type="ECO:0000313" key="7">
    <source>
        <dbReference type="EMBL" id="OGI89140.1"/>
    </source>
</evidence>
<organism evidence="7 8">
    <name type="scientific">Candidatus Nomurabacteria bacterium RIFCSPLOWO2_01_FULL_40_15</name>
    <dbReference type="NCBI Taxonomy" id="1801772"/>
    <lineage>
        <taxon>Bacteria</taxon>
        <taxon>Candidatus Nomuraibacteriota</taxon>
    </lineage>
</organism>
<keyword evidence="2" id="KW-0813">Transport</keyword>
<evidence type="ECO:0000256" key="6">
    <source>
        <dbReference type="SAM" id="Phobius"/>
    </source>
</evidence>
<dbReference type="NCBIfam" id="NF037982">
    <property type="entry name" value="Nramp_1"/>
    <property type="match status" value="1"/>
</dbReference>
<evidence type="ECO:0000256" key="4">
    <source>
        <dbReference type="ARBA" id="ARBA00022989"/>
    </source>
</evidence>
<dbReference type="InterPro" id="IPR001046">
    <property type="entry name" value="NRAMP_fam"/>
</dbReference>
<dbReference type="AlphaFoldDB" id="A0A1F6X4Q9"/>
<feature type="transmembrane region" description="Helical" evidence="6">
    <location>
        <begin position="359"/>
        <end position="378"/>
    </location>
</feature>
<protein>
    <submittedName>
        <fullName evidence="7">Iron transporter</fullName>
    </submittedName>
</protein>
<feature type="transmembrane region" description="Helical" evidence="6">
    <location>
        <begin position="286"/>
        <end position="312"/>
    </location>
</feature>
<dbReference type="EMBL" id="MFUW01000033">
    <property type="protein sequence ID" value="OGI89140.1"/>
    <property type="molecule type" value="Genomic_DNA"/>
</dbReference>
<gene>
    <name evidence="7" type="ORF">A2911_00985</name>
</gene>
<keyword evidence="3 6" id="KW-0812">Transmembrane</keyword>
<dbReference type="GO" id="GO:0034755">
    <property type="term" value="P:iron ion transmembrane transport"/>
    <property type="evidence" value="ECO:0007669"/>
    <property type="project" value="TreeGrafter"/>
</dbReference>
<dbReference type="PANTHER" id="PTHR11706:SF33">
    <property type="entry name" value="NATURAL RESISTANCE-ASSOCIATED MACROPHAGE PROTEIN 2"/>
    <property type="match status" value="1"/>
</dbReference>
<comment type="subcellular location">
    <subcellularLocation>
        <location evidence="1">Membrane</location>
        <topology evidence="1">Multi-pass membrane protein</topology>
    </subcellularLocation>
</comment>
<dbReference type="Proteomes" id="UP000176814">
    <property type="component" value="Unassembled WGS sequence"/>
</dbReference>
<feature type="transmembrane region" description="Helical" evidence="6">
    <location>
        <begin position="111"/>
        <end position="132"/>
    </location>
</feature>
<dbReference type="Pfam" id="PF01566">
    <property type="entry name" value="Nramp"/>
    <property type="match status" value="1"/>
</dbReference>
<reference evidence="7 8" key="1">
    <citation type="journal article" date="2016" name="Nat. Commun.">
        <title>Thousands of microbial genomes shed light on interconnected biogeochemical processes in an aquifer system.</title>
        <authorList>
            <person name="Anantharaman K."/>
            <person name="Brown C.T."/>
            <person name="Hug L.A."/>
            <person name="Sharon I."/>
            <person name="Castelle C.J."/>
            <person name="Probst A.J."/>
            <person name="Thomas B.C."/>
            <person name="Singh A."/>
            <person name="Wilkins M.J."/>
            <person name="Karaoz U."/>
            <person name="Brodie E.L."/>
            <person name="Williams K.H."/>
            <person name="Hubbard S.S."/>
            <person name="Banfield J.F."/>
        </authorList>
    </citation>
    <scope>NUCLEOTIDE SEQUENCE [LARGE SCALE GENOMIC DNA]</scope>
</reference>
<evidence type="ECO:0000256" key="2">
    <source>
        <dbReference type="ARBA" id="ARBA00022448"/>
    </source>
</evidence>
<evidence type="ECO:0000256" key="3">
    <source>
        <dbReference type="ARBA" id="ARBA00022692"/>
    </source>
</evidence>
<feature type="transmembrane region" description="Helical" evidence="6">
    <location>
        <begin position="398"/>
        <end position="419"/>
    </location>
</feature>
<sequence length="420" mass="45656">MKRLKEYWKILGPGFTTGAADDDPSGIATYSAIGASRGFGLAWLSIFTYPLMGTIQEMCARIGLATGVGLATNIKRHFSKKVLLLCTSLLLFANVFNIGANLGAMAESTKLVFPGLSFAVLVIVFALFSLGLQIFVSYRGYAKYLKYLALVLVAYIISALMIDMDWGEVWRSVASPSINFTRGEILLICAAFGTTISPYLFFWQTSQEVEEQISKGETTEEERRILTTDDDMSKMRIDVWSGMFISNLVMFFIIIASGATLFANGVTSISTASDAAAALRPFAGDFAFLLFALGILGTGFLSIPVLAGSASYAISESFDWKSGLFRKFKEATAFYGIIIVAMVLGIILNFIGLDPIKTLIYSAVLNGIIAPVVLFLIVRIGGNGEIMGKHRNGRLSNVLGWFTVLVMFLVSVTAIVFLLI</sequence>
<feature type="transmembrane region" description="Helical" evidence="6">
    <location>
        <begin position="82"/>
        <end position="105"/>
    </location>
</feature>
<feature type="transmembrane region" description="Helical" evidence="6">
    <location>
        <begin position="333"/>
        <end position="353"/>
    </location>
</feature>
<feature type="transmembrane region" description="Helical" evidence="6">
    <location>
        <begin position="185"/>
        <end position="203"/>
    </location>
</feature>
<evidence type="ECO:0000313" key="8">
    <source>
        <dbReference type="Proteomes" id="UP000176814"/>
    </source>
</evidence>
<evidence type="ECO:0000256" key="5">
    <source>
        <dbReference type="ARBA" id="ARBA00023136"/>
    </source>
</evidence>
<accession>A0A1F6X4Q9</accession>
<dbReference type="GO" id="GO:0015086">
    <property type="term" value="F:cadmium ion transmembrane transporter activity"/>
    <property type="evidence" value="ECO:0007669"/>
    <property type="project" value="TreeGrafter"/>
</dbReference>
<evidence type="ECO:0000256" key="1">
    <source>
        <dbReference type="ARBA" id="ARBA00004141"/>
    </source>
</evidence>